<evidence type="ECO:0000256" key="7">
    <source>
        <dbReference type="ARBA" id="ARBA00023180"/>
    </source>
</evidence>
<feature type="transmembrane region" description="Helical" evidence="11">
    <location>
        <begin position="178"/>
        <end position="197"/>
    </location>
</feature>
<feature type="transmembrane region" description="Helical" evidence="11">
    <location>
        <begin position="148"/>
        <end position="171"/>
    </location>
</feature>
<evidence type="ECO:0000256" key="11">
    <source>
        <dbReference type="SAM" id="Phobius"/>
    </source>
</evidence>
<dbReference type="SUPFAM" id="SSF103473">
    <property type="entry name" value="MFS general substrate transporter"/>
    <property type="match status" value="1"/>
</dbReference>
<feature type="transmembrane region" description="Helical" evidence="11">
    <location>
        <begin position="289"/>
        <end position="311"/>
    </location>
</feature>
<accession>A0A1L9TJ70</accession>
<keyword evidence="6 11" id="KW-0472">Membrane</keyword>
<keyword evidence="7" id="KW-0325">Glycoprotein</keyword>
<dbReference type="GO" id="GO:0005886">
    <property type="term" value="C:plasma membrane"/>
    <property type="evidence" value="ECO:0007669"/>
    <property type="project" value="TreeGrafter"/>
</dbReference>
<evidence type="ECO:0000256" key="1">
    <source>
        <dbReference type="ARBA" id="ARBA00004141"/>
    </source>
</evidence>
<keyword evidence="4 11" id="KW-0812">Transmembrane</keyword>
<reference evidence="14" key="1">
    <citation type="journal article" date="2017" name="Genome Biol.">
        <title>Comparative genomics reveals high biological diversity and specific adaptations in the industrially and medically important fungal genus Aspergillus.</title>
        <authorList>
            <person name="de Vries R.P."/>
            <person name="Riley R."/>
            <person name="Wiebenga A."/>
            <person name="Aguilar-Osorio G."/>
            <person name="Amillis S."/>
            <person name="Uchima C.A."/>
            <person name="Anderluh G."/>
            <person name="Asadollahi M."/>
            <person name="Askin M."/>
            <person name="Barry K."/>
            <person name="Battaglia E."/>
            <person name="Bayram O."/>
            <person name="Benocci T."/>
            <person name="Braus-Stromeyer S.A."/>
            <person name="Caldana C."/>
            <person name="Canovas D."/>
            <person name="Cerqueira G.C."/>
            <person name="Chen F."/>
            <person name="Chen W."/>
            <person name="Choi C."/>
            <person name="Clum A."/>
            <person name="Dos Santos R.A."/>
            <person name="Damasio A.R."/>
            <person name="Diallinas G."/>
            <person name="Emri T."/>
            <person name="Fekete E."/>
            <person name="Flipphi M."/>
            <person name="Freyberg S."/>
            <person name="Gallo A."/>
            <person name="Gournas C."/>
            <person name="Habgood R."/>
            <person name="Hainaut M."/>
            <person name="Harispe M.L."/>
            <person name="Henrissat B."/>
            <person name="Hilden K.S."/>
            <person name="Hope R."/>
            <person name="Hossain A."/>
            <person name="Karabika E."/>
            <person name="Karaffa L."/>
            <person name="Karanyi Z."/>
            <person name="Krasevec N."/>
            <person name="Kuo A."/>
            <person name="Kusch H."/>
            <person name="LaButti K."/>
            <person name="Lagendijk E.L."/>
            <person name="Lapidus A."/>
            <person name="Levasseur A."/>
            <person name="Lindquist E."/>
            <person name="Lipzen A."/>
            <person name="Logrieco A.F."/>
            <person name="MacCabe A."/>
            <person name="Maekelae M.R."/>
            <person name="Malavazi I."/>
            <person name="Melin P."/>
            <person name="Meyer V."/>
            <person name="Mielnichuk N."/>
            <person name="Miskei M."/>
            <person name="Molnar A.P."/>
            <person name="Mule G."/>
            <person name="Ngan C.Y."/>
            <person name="Orejas M."/>
            <person name="Orosz E."/>
            <person name="Ouedraogo J.P."/>
            <person name="Overkamp K.M."/>
            <person name="Park H.-S."/>
            <person name="Perrone G."/>
            <person name="Piumi F."/>
            <person name="Punt P.J."/>
            <person name="Ram A.F."/>
            <person name="Ramon A."/>
            <person name="Rauscher S."/>
            <person name="Record E."/>
            <person name="Riano-Pachon D.M."/>
            <person name="Robert V."/>
            <person name="Roehrig J."/>
            <person name="Ruller R."/>
            <person name="Salamov A."/>
            <person name="Salih N.S."/>
            <person name="Samson R.A."/>
            <person name="Sandor E."/>
            <person name="Sanguinetti M."/>
            <person name="Schuetze T."/>
            <person name="Sepcic K."/>
            <person name="Shelest E."/>
            <person name="Sherlock G."/>
            <person name="Sophianopoulou V."/>
            <person name="Squina F.M."/>
            <person name="Sun H."/>
            <person name="Susca A."/>
            <person name="Todd R.B."/>
            <person name="Tsang A."/>
            <person name="Unkles S.E."/>
            <person name="van de Wiele N."/>
            <person name="van Rossen-Uffink D."/>
            <person name="Oliveira J.V."/>
            <person name="Vesth T.C."/>
            <person name="Visser J."/>
            <person name="Yu J.-H."/>
            <person name="Zhou M."/>
            <person name="Andersen M.R."/>
            <person name="Archer D.B."/>
            <person name="Baker S.E."/>
            <person name="Benoit I."/>
            <person name="Brakhage A.A."/>
            <person name="Braus G.H."/>
            <person name="Fischer R."/>
            <person name="Frisvad J.C."/>
            <person name="Goldman G.H."/>
            <person name="Houbraken J."/>
            <person name="Oakley B."/>
            <person name="Pocsi I."/>
            <person name="Scazzocchio C."/>
            <person name="Seiboth B."/>
            <person name="vanKuyk P.A."/>
            <person name="Wortman J."/>
            <person name="Dyer P.S."/>
            <person name="Grigoriev I.V."/>
        </authorList>
    </citation>
    <scope>NUCLEOTIDE SEQUENCE [LARGE SCALE GENOMIC DNA]</scope>
    <source>
        <strain evidence="14">CBS 593.65</strain>
    </source>
</reference>
<dbReference type="FunFam" id="1.20.1250.20:FF:000172">
    <property type="entry name" value="MFS multidrug resistance transporter"/>
    <property type="match status" value="1"/>
</dbReference>
<dbReference type="GO" id="GO:0015137">
    <property type="term" value="F:citrate transmembrane transporter activity"/>
    <property type="evidence" value="ECO:0007669"/>
    <property type="project" value="UniProtKB-ARBA"/>
</dbReference>
<dbReference type="GO" id="GO:0140115">
    <property type="term" value="P:export across plasma membrane"/>
    <property type="evidence" value="ECO:0007669"/>
    <property type="project" value="UniProtKB-ARBA"/>
</dbReference>
<dbReference type="InterPro" id="IPR011701">
    <property type="entry name" value="MFS"/>
</dbReference>
<feature type="transmembrane region" description="Helical" evidence="11">
    <location>
        <begin position="23"/>
        <end position="43"/>
    </location>
</feature>
<feature type="domain" description="Major facilitator superfamily (MFS) profile" evidence="12">
    <location>
        <begin position="24"/>
        <end position="466"/>
    </location>
</feature>
<keyword evidence="3" id="KW-0813">Transport</keyword>
<protein>
    <recommendedName>
        <fullName evidence="10">Citrate exporter 1</fullName>
    </recommendedName>
</protein>
<evidence type="ECO:0000256" key="3">
    <source>
        <dbReference type="ARBA" id="ARBA00022448"/>
    </source>
</evidence>
<dbReference type="AlphaFoldDB" id="A0A1L9TJ70"/>
<dbReference type="VEuPathDB" id="FungiDB:ASPSYDRAFT_148927"/>
<evidence type="ECO:0000259" key="12">
    <source>
        <dbReference type="PROSITE" id="PS50850"/>
    </source>
</evidence>
<comment type="similarity">
    <text evidence="2">Belongs to the major facilitator superfamily.</text>
</comment>
<feature type="transmembrane region" description="Helical" evidence="11">
    <location>
        <begin position="90"/>
        <end position="107"/>
    </location>
</feature>
<dbReference type="PROSITE" id="PS50850">
    <property type="entry name" value="MFS"/>
    <property type="match status" value="1"/>
</dbReference>
<feature type="transmembrane region" description="Helical" evidence="11">
    <location>
        <begin position="376"/>
        <end position="397"/>
    </location>
</feature>
<feature type="transmembrane region" description="Helical" evidence="11">
    <location>
        <begin position="352"/>
        <end position="369"/>
    </location>
</feature>
<feature type="transmembrane region" description="Helical" evidence="11">
    <location>
        <begin position="444"/>
        <end position="466"/>
    </location>
</feature>
<dbReference type="PANTHER" id="PTHR23502:SF150">
    <property type="entry name" value="MAJOR FACILITATOR SUPERFAMILY (MFS) PROFILE DOMAIN-CONTAINING PROTEIN-RELATED"/>
    <property type="match status" value="1"/>
</dbReference>
<dbReference type="RefSeq" id="XP_040703283.1">
    <property type="nucleotide sequence ID" value="XM_040841852.1"/>
</dbReference>
<dbReference type="Gene3D" id="1.20.1250.20">
    <property type="entry name" value="MFS general substrate transporter like domains"/>
    <property type="match status" value="1"/>
</dbReference>
<dbReference type="GeneID" id="63757925"/>
<comment type="catalytic activity">
    <reaction evidence="8">
        <text>citrate(in) = citrate(out)</text>
        <dbReference type="Rhea" id="RHEA:33183"/>
        <dbReference type="ChEBI" id="CHEBI:16947"/>
    </reaction>
</comment>
<evidence type="ECO:0000313" key="14">
    <source>
        <dbReference type="Proteomes" id="UP000184356"/>
    </source>
</evidence>
<dbReference type="InterPro" id="IPR020846">
    <property type="entry name" value="MFS_dom"/>
</dbReference>
<dbReference type="EMBL" id="KV878585">
    <property type="protein sequence ID" value="OJJ59477.1"/>
    <property type="molecule type" value="Genomic_DNA"/>
</dbReference>
<evidence type="ECO:0000256" key="10">
    <source>
        <dbReference type="ARBA" id="ARBA00074746"/>
    </source>
</evidence>
<evidence type="ECO:0000256" key="2">
    <source>
        <dbReference type="ARBA" id="ARBA00008335"/>
    </source>
</evidence>
<evidence type="ECO:0000313" key="13">
    <source>
        <dbReference type="EMBL" id="OJJ59477.1"/>
    </source>
</evidence>
<dbReference type="STRING" id="1036612.A0A1L9TJ70"/>
<evidence type="ECO:0000256" key="8">
    <source>
        <dbReference type="ARBA" id="ARBA00051015"/>
    </source>
</evidence>
<dbReference type="OrthoDB" id="2441642at2759"/>
<feature type="transmembrane region" description="Helical" evidence="11">
    <location>
        <begin position="55"/>
        <end position="78"/>
    </location>
</feature>
<evidence type="ECO:0000256" key="5">
    <source>
        <dbReference type="ARBA" id="ARBA00022989"/>
    </source>
</evidence>
<dbReference type="PANTHER" id="PTHR23502">
    <property type="entry name" value="MAJOR FACILITATOR SUPERFAMILY"/>
    <property type="match status" value="1"/>
</dbReference>
<keyword evidence="14" id="KW-1185">Reference proteome</keyword>
<gene>
    <name evidence="13" type="ORF">ASPSYDRAFT_148927</name>
</gene>
<evidence type="ECO:0000256" key="4">
    <source>
        <dbReference type="ARBA" id="ARBA00022692"/>
    </source>
</evidence>
<keyword evidence="5 11" id="KW-1133">Transmembrane helix</keyword>
<feature type="transmembrane region" description="Helical" evidence="11">
    <location>
        <begin position="258"/>
        <end position="277"/>
    </location>
</feature>
<dbReference type="InterPro" id="IPR036259">
    <property type="entry name" value="MFS_trans_sf"/>
</dbReference>
<evidence type="ECO:0000256" key="6">
    <source>
        <dbReference type="ARBA" id="ARBA00023136"/>
    </source>
</evidence>
<proteinExistence type="inferred from homology"/>
<evidence type="ECO:0000256" key="9">
    <source>
        <dbReference type="ARBA" id="ARBA00057034"/>
    </source>
</evidence>
<organism evidence="13 14">
    <name type="scientific">Aspergillus sydowii CBS 593.65</name>
    <dbReference type="NCBI Taxonomy" id="1036612"/>
    <lineage>
        <taxon>Eukaryota</taxon>
        <taxon>Fungi</taxon>
        <taxon>Dikarya</taxon>
        <taxon>Ascomycota</taxon>
        <taxon>Pezizomycotina</taxon>
        <taxon>Eurotiomycetes</taxon>
        <taxon>Eurotiomycetidae</taxon>
        <taxon>Eurotiales</taxon>
        <taxon>Aspergillaceae</taxon>
        <taxon>Aspergillus</taxon>
        <taxon>Aspergillus subgen. Nidulantes</taxon>
    </lineage>
</organism>
<dbReference type="Pfam" id="PF07690">
    <property type="entry name" value="MFS_1"/>
    <property type="match status" value="1"/>
</dbReference>
<dbReference type="Proteomes" id="UP000184356">
    <property type="component" value="Unassembled WGS sequence"/>
</dbReference>
<comment type="function">
    <text evidence="9">Transmembrane transporter that exports citrate across the cell membrane.</text>
</comment>
<name>A0A1L9TJ70_9EURO</name>
<dbReference type="FunFam" id="1.20.1720.10:FF:000009">
    <property type="entry name" value="MFS multidrug transporter"/>
    <property type="match status" value="1"/>
</dbReference>
<comment type="subcellular location">
    <subcellularLocation>
        <location evidence="1">Membrane</location>
        <topology evidence="1">Multi-pass membrane protein</topology>
    </subcellularLocation>
</comment>
<sequence>MAEITHTEAPQSYSAFTKGQKRLIVAMITLASFFSPLSGQIYYPVMPALAQNYYLTNALINLTITTYMVLQGLAPVFLGTFADTSGRRPAYILAFTIYTAANIGLALQNSYAALMVLRCIQSAGSSGTISFGYGVIADIATPAERGSYIGPMAAGVMLAPASGPVIGGLLAKFLGWRSVFWFLVIVSGGYLVAYVLFVPETARCIVGDGGVLPKEAWRRSGLQLWQERKKVKQTAIHDSKLRFPNPLKSFAILLEPDALILISSIGLLMLANIALLTSTPALFSEIYGFNALQIGLCFLPLGIGASLGALFNGRFLDRNFRRHAASLNISINPSQSASLQHFPIEHARLQPFFPLILLTVATTAPYGFALQERVHLSITLILQFFNGFATIACTNALNTLLVDLFPKCPATAASACNLVRCWLGALGAAIVDHMLQEMGWDWCFVFMGGVMLASAGLVWVEYSWGVEWRDARRVRRGIDTEREREIQAIVRDDGVKDSERNEKDTIPGT</sequence>